<dbReference type="Proteomes" id="UP001597138">
    <property type="component" value="Unassembled WGS sequence"/>
</dbReference>
<gene>
    <name evidence="2" type="ORF">ACFSC2_10220</name>
</gene>
<accession>A0ABW4HDF7</accession>
<proteinExistence type="predicted"/>
<evidence type="ECO:0000256" key="1">
    <source>
        <dbReference type="SAM" id="SignalP"/>
    </source>
</evidence>
<evidence type="ECO:0000313" key="3">
    <source>
        <dbReference type="Proteomes" id="UP001597138"/>
    </source>
</evidence>
<evidence type="ECO:0000313" key="2">
    <source>
        <dbReference type="EMBL" id="MFD1603110.1"/>
    </source>
</evidence>
<sequence length="137" mass="15955">MKLFYFLRAEKTSLFLFILCLTATMSLAQSNQNFDCKILKNIKLKYTDNPDKTAYLTISGNKHVEYLESGKYFIKSDLEWLNDCEYNAKMTEITLPEFPFKAGEIMNVKFENIEGNFITGRAMVRGSSYPIKFEIIR</sequence>
<keyword evidence="1" id="KW-0732">Signal</keyword>
<organism evidence="2 3">
    <name type="scientific">Flavobacterium artemisiae</name>
    <dbReference type="NCBI Taxonomy" id="2126556"/>
    <lineage>
        <taxon>Bacteria</taxon>
        <taxon>Pseudomonadati</taxon>
        <taxon>Bacteroidota</taxon>
        <taxon>Flavobacteriia</taxon>
        <taxon>Flavobacteriales</taxon>
        <taxon>Flavobacteriaceae</taxon>
        <taxon>Flavobacterium</taxon>
    </lineage>
</organism>
<keyword evidence="3" id="KW-1185">Reference proteome</keyword>
<reference evidence="3" key="1">
    <citation type="journal article" date="2019" name="Int. J. Syst. Evol. Microbiol.">
        <title>The Global Catalogue of Microorganisms (GCM) 10K type strain sequencing project: providing services to taxonomists for standard genome sequencing and annotation.</title>
        <authorList>
            <consortium name="The Broad Institute Genomics Platform"/>
            <consortium name="The Broad Institute Genome Sequencing Center for Infectious Disease"/>
            <person name="Wu L."/>
            <person name="Ma J."/>
        </authorList>
    </citation>
    <scope>NUCLEOTIDE SEQUENCE [LARGE SCALE GENOMIC DNA]</scope>
    <source>
        <strain evidence="3">CCUG 70865</strain>
    </source>
</reference>
<comment type="caution">
    <text evidence="2">The sequence shown here is derived from an EMBL/GenBank/DDBJ whole genome shotgun (WGS) entry which is preliminary data.</text>
</comment>
<feature type="signal peptide" evidence="1">
    <location>
        <begin position="1"/>
        <end position="28"/>
    </location>
</feature>
<dbReference type="RefSeq" id="WP_379814086.1">
    <property type="nucleotide sequence ID" value="NZ_JBHUDZ010000009.1"/>
</dbReference>
<dbReference type="EMBL" id="JBHUDZ010000009">
    <property type="protein sequence ID" value="MFD1603110.1"/>
    <property type="molecule type" value="Genomic_DNA"/>
</dbReference>
<feature type="chain" id="PRO_5046008160" evidence="1">
    <location>
        <begin position="29"/>
        <end position="137"/>
    </location>
</feature>
<protein>
    <submittedName>
        <fullName evidence="2">Uncharacterized protein</fullName>
    </submittedName>
</protein>
<name>A0ABW4HDF7_9FLAO</name>